<dbReference type="InterPro" id="IPR002645">
    <property type="entry name" value="STAS_dom"/>
</dbReference>
<evidence type="ECO:0000259" key="1">
    <source>
        <dbReference type="PROSITE" id="PS50801"/>
    </source>
</evidence>
<dbReference type="Proteomes" id="UP000681340">
    <property type="component" value="Unassembled WGS sequence"/>
</dbReference>
<dbReference type="RefSeq" id="WP_212987352.1">
    <property type="nucleotide sequence ID" value="NZ_BAABEA010000003.1"/>
</dbReference>
<protein>
    <recommendedName>
        <fullName evidence="1">STAS domain-containing protein</fullName>
    </recommendedName>
</protein>
<evidence type="ECO:0000313" key="3">
    <source>
        <dbReference type="Proteomes" id="UP000681340"/>
    </source>
</evidence>
<dbReference type="SUPFAM" id="SSF52091">
    <property type="entry name" value="SpoIIaa-like"/>
    <property type="match status" value="1"/>
</dbReference>
<feature type="domain" description="STAS" evidence="1">
    <location>
        <begin position="1"/>
        <end position="72"/>
    </location>
</feature>
<organism evidence="2 3">
    <name type="scientific">Actinoplanes auranticolor</name>
    <dbReference type="NCBI Taxonomy" id="47988"/>
    <lineage>
        <taxon>Bacteria</taxon>
        <taxon>Bacillati</taxon>
        <taxon>Actinomycetota</taxon>
        <taxon>Actinomycetes</taxon>
        <taxon>Micromonosporales</taxon>
        <taxon>Micromonosporaceae</taxon>
        <taxon>Actinoplanes</taxon>
    </lineage>
</organism>
<dbReference type="EMBL" id="BOQL01000014">
    <property type="protein sequence ID" value="GIM64791.1"/>
    <property type="molecule type" value="Genomic_DNA"/>
</dbReference>
<proteinExistence type="predicted"/>
<name>A0A919S487_9ACTN</name>
<reference evidence="2" key="1">
    <citation type="submission" date="2021-03" db="EMBL/GenBank/DDBJ databases">
        <title>Whole genome shotgun sequence of Actinoplanes auranticolor NBRC 12245.</title>
        <authorList>
            <person name="Komaki H."/>
            <person name="Tamura T."/>
        </authorList>
    </citation>
    <scope>NUCLEOTIDE SEQUENCE</scope>
    <source>
        <strain evidence="2">NBRC 12245</strain>
    </source>
</reference>
<dbReference type="PROSITE" id="PS50801">
    <property type="entry name" value="STAS"/>
    <property type="match status" value="1"/>
</dbReference>
<gene>
    <name evidence="2" type="ORF">Aau02nite_12700</name>
</gene>
<dbReference type="InterPro" id="IPR058548">
    <property type="entry name" value="MlaB-like_STAS"/>
</dbReference>
<keyword evidence="3" id="KW-1185">Reference proteome</keyword>
<comment type="caution">
    <text evidence="2">The sequence shown here is derived from an EMBL/GenBank/DDBJ whole genome shotgun (WGS) entry which is preliminary data.</text>
</comment>
<sequence>MIIVDLAELSDGPIVLQVVDQVSERPVGRIDIELARVEFLDLGGLRALLAVHERAARAGIAVVVRNPQHYVRPGSAASVRLTRERVSRADDRDRLADEREKMLDERQRRVAAQQQWEGIWEELAEQRETDLERRERDG</sequence>
<dbReference type="Pfam" id="PF13466">
    <property type="entry name" value="STAS_2"/>
    <property type="match status" value="1"/>
</dbReference>
<dbReference type="InterPro" id="IPR036513">
    <property type="entry name" value="STAS_dom_sf"/>
</dbReference>
<dbReference type="AlphaFoldDB" id="A0A919S487"/>
<dbReference type="Gene3D" id="3.30.750.24">
    <property type="entry name" value="STAS domain"/>
    <property type="match status" value="1"/>
</dbReference>
<evidence type="ECO:0000313" key="2">
    <source>
        <dbReference type="EMBL" id="GIM64791.1"/>
    </source>
</evidence>
<accession>A0A919S487</accession>